<dbReference type="InterPro" id="IPR020845">
    <property type="entry name" value="AMP-binding_CS"/>
</dbReference>
<dbReference type="Proteomes" id="UP000310458">
    <property type="component" value="Unassembled WGS sequence"/>
</dbReference>
<organism evidence="3 4">
    <name type="scientific">Nesterenkonia salmonea</name>
    <dbReference type="NCBI Taxonomy" id="1804987"/>
    <lineage>
        <taxon>Bacteria</taxon>
        <taxon>Bacillati</taxon>
        <taxon>Actinomycetota</taxon>
        <taxon>Actinomycetes</taxon>
        <taxon>Micrococcales</taxon>
        <taxon>Micrococcaceae</taxon>
        <taxon>Nesterenkonia</taxon>
    </lineage>
</organism>
<dbReference type="InterPro" id="IPR050237">
    <property type="entry name" value="ATP-dep_AMP-bd_enzyme"/>
</dbReference>
<evidence type="ECO:0000259" key="1">
    <source>
        <dbReference type="Pfam" id="PF00501"/>
    </source>
</evidence>
<gene>
    <name evidence="3" type="ORF">FEF26_03555</name>
</gene>
<dbReference type="PANTHER" id="PTHR43767:SF12">
    <property type="entry name" value="AMP-DEPENDENT SYNTHETASE AND LIGASE"/>
    <property type="match status" value="1"/>
</dbReference>
<dbReference type="Gene3D" id="3.30.300.30">
    <property type="match status" value="1"/>
</dbReference>
<dbReference type="Pfam" id="PF00501">
    <property type="entry name" value="AMP-binding"/>
    <property type="match status" value="1"/>
</dbReference>
<dbReference type="PROSITE" id="PS00455">
    <property type="entry name" value="AMP_BINDING"/>
    <property type="match status" value="1"/>
</dbReference>
<dbReference type="OrthoDB" id="9803968at2"/>
<dbReference type="Pfam" id="PF13193">
    <property type="entry name" value="AMP-binding_C"/>
    <property type="match status" value="1"/>
</dbReference>
<dbReference type="InterPro" id="IPR025110">
    <property type="entry name" value="AMP-bd_C"/>
</dbReference>
<evidence type="ECO:0000313" key="4">
    <source>
        <dbReference type="Proteomes" id="UP000310458"/>
    </source>
</evidence>
<feature type="domain" description="AMP-binding enzyme C-terminal" evidence="2">
    <location>
        <begin position="436"/>
        <end position="511"/>
    </location>
</feature>
<name>A0A5R9BES3_9MICC</name>
<feature type="domain" description="AMP-dependent synthetase/ligase" evidence="1">
    <location>
        <begin position="9"/>
        <end position="385"/>
    </location>
</feature>
<dbReference type="Gene3D" id="3.40.50.12780">
    <property type="entry name" value="N-terminal domain of ligase-like"/>
    <property type="match status" value="1"/>
</dbReference>
<dbReference type="InterPro" id="IPR042099">
    <property type="entry name" value="ANL_N_sf"/>
</dbReference>
<dbReference type="InterPro" id="IPR045851">
    <property type="entry name" value="AMP-bd_C_sf"/>
</dbReference>
<keyword evidence="4" id="KW-1185">Reference proteome</keyword>
<dbReference type="InterPro" id="IPR000873">
    <property type="entry name" value="AMP-dep_synth/lig_dom"/>
</dbReference>
<reference evidence="3 4" key="1">
    <citation type="submission" date="2019-05" db="EMBL/GenBank/DDBJ databases">
        <title>Nesterenkonia sp. GY074 isolated from the Southern Atlantic Ocean.</title>
        <authorList>
            <person name="Zhang G."/>
        </authorList>
    </citation>
    <scope>NUCLEOTIDE SEQUENCE [LARGE SCALE GENOMIC DNA]</scope>
    <source>
        <strain evidence="3 4">GY074</strain>
    </source>
</reference>
<dbReference type="SUPFAM" id="SSF56801">
    <property type="entry name" value="Acetyl-CoA synthetase-like"/>
    <property type="match status" value="1"/>
</dbReference>
<comment type="caution">
    <text evidence="3">The sequence shown here is derived from an EMBL/GenBank/DDBJ whole genome shotgun (WGS) entry which is preliminary data.</text>
</comment>
<keyword evidence="3" id="KW-0436">Ligase</keyword>
<evidence type="ECO:0000313" key="3">
    <source>
        <dbReference type="EMBL" id="TLP99133.1"/>
    </source>
</evidence>
<sequence length="522" mass="56185">MFDLSTMVAQSARRYPEKIALIEGAERWTFAELDHAISEVAHGLAEQGFHPGEAVGLQLKNTAPFVITYYAVLRAGMIVVPFNPLAVEREVEHILSAAGCRGAVVPASTAGTVMDAATKIEDFLLIVDTDDEGAQDTITAQVSSSGARDFLAFSELLRRADQRAPQPAVVSRADDDAVVIFTSGTTGMPKGAALSHFNLWMSCTALTTRSDPSSEEVALACLPLFHVFGMSGILNVSMAWGMTLVLAQKADPETVLGLIEEHGVTRFSAVPTMLSDFIQAGAQGRDLSSVRRVTSGGSTLRPGVISQFEEMFPEAALLEGYGASETTSSVCVNQSRSERRPGSVGTPSWGVEMRIADEDGSVLPPPGAGHVGELHVRSPTLFNGYVGEPDETEATFDGEWFRTGDMARIDQDGYVYIVDRIKDVIIRAGYNVYPSEVEQVLQNHPGVAQAVVVGLPDDRVGQEIAALVVPSPEEQVTEELIKAYARDQLSAYKHPRIVKICQELPHSSTGKVLRRHVASAFS</sequence>
<protein>
    <submittedName>
        <fullName evidence="3">Long-chain fatty acid--CoA ligase</fullName>
    </submittedName>
</protein>
<dbReference type="RefSeq" id="WP_138252166.1">
    <property type="nucleotide sequence ID" value="NZ_VAVZ01000006.1"/>
</dbReference>
<proteinExistence type="predicted"/>
<dbReference type="AlphaFoldDB" id="A0A5R9BES3"/>
<dbReference type="PANTHER" id="PTHR43767">
    <property type="entry name" value="LONG-CHAIN-FATTY-ACID--COA LIGASE"/>
    <property type="match status" value="1"/>
</dbReference>
<accession>A0A5R9BES3</accession>
<evidence type="ECO:0000259" key="2">
    <source>
        <dbReference type="Pfam" id="PF13193"/>
    </source>
</evidence>
<dbReference type="GO" id="GO:0016877">
    <property type="term" value="F:ligase activity, forming carbon-sulfur bonds"/>
    <property type="evidence" value="ECO:0007669"/>
    <property type="project" value="UniProtKB-ARBA"/>
</dbReference>
<dbReference type="EMBL" id="VAVZ01000006">
    <property type="protein sequence ID" value="TLP99133.1"/>
    <property type="molecule type" value="Genomic_DNA"/>
</dbReference>